<reference evidence="3 4" key="1">
    <citation type="submission" date="2018-08" db="EMBL/GenBank/DDBJ databases">
        <title>Draft genome of the lignicolous fungus Coniochaeta pulveracea.</title>
        <authorList>
            <person name="Borstlap C.J."/>
            <person name="De Witt R.N."/>
            <person name="Botha A."/>
            <person name="Volschenk H."/>
        </authorList>
    </citation>
    <scope>NUCLEOTIDE SEQUENCE [LARGE SCALE GENOMIC DNA]</scope>
    <source>
        <strain evidence="3 4">CAB683</strain>
    </source>
</reference>
<gene>
    <name evidence="3" type="ORF">DL546_008891</name>
</gene>
<feature type="domain" description="DUF7923" evidence="2">
    <location>
        <begin position="76"/>
        <end position="259"/>
    </location>
</feature>
<dbReference type="InterPro" id="IPR057683">
    <property type="entry name" value="DUF7923"/>
</dbReference>
<evidence type="ECO:0000256" key="1">
    <source>
        <dbReference type="SAM" id="MobiDB-lite"/>
    </source>
</evidence>
<dbReference type="PANTHER" id="PTHR37543">
    <property type="entry name" value="CCCH ZINC FINGER DNA BINDING PROTEIN (AFU_ORTHOLOGUE AFUA_5G12760)"/>
    <property type="match status" value="1"/>
</dbReference>
<proteinExistence type="predicted"/>
<evidence type="ECO:0000259" key="2">
    <source>
        <dbReference type="Pfam" id="PF25540"/>
    </source>
</evidence>
<dbReference type="PANTHER" id="PTHR37543:SF1">
    <property type="entry name" value="CCCH ZINC FINGER DNA BINDING PROTEIN (AFU_ORTHOLOGUE AFUA_5G12760)"/>
    <property type="match status" value="1"/>
</dbReference>
<dbReference type="OrthoDB" id="2270193at2759"/>
<dbReference type="STRING" id="177199.A0A420YGR0"/>
<dbReference type="Proteomes" id="UP000275385">
    <property type="component" value="Unassembled WGS sequence"/>
</dbReference>
<accession>A0A420YGR0</accession>
<dbReference type="Pfam" id="PF25540">
    <property type="entry name" value="DUF7923"/>
    <property type="match status" value="1"/>
</dbReference>
<sequence>MDARPETYSDRFAGIQTGLTREVQQGIGLIKDLLEELDKTKTALKQTKLDLDNESEGRRRLQQEVQASRERKERQGRRPFVVALIDADADDYVFHDNFITKGAKGGEDAADALLARLQQFVQELTGQPNVVDILVKAFANVSGLGAALERGGRLKDANQLRAFATGFSSRQAFFDFVDVGAGKERADFKVRESTKFFLESFQCKHVLLACGHDSGYAPFLGQFVGDKPTADRITLLEGSPFPTTIRDLGLNSVQFGEIFNKFTQQAMPVNAWARSAAPGTLADRGNTAGRSMVEGLSALVPRTARPAELHNPHAKPDRLGPVLTDQNGRRVDRELQVNEVVVERIKKGDLCFYFFLRGACLAKKCERNHVHRPLTDEEFDALWWLARQGRCHKNRRADRDTANDCSDAMCVYGHRSTDL</sequence>
<dbReference type="EMBL" id="QVQW01000011">
    <property type="protein sequence ID" value="RKU47058.1"/>
    <property type="molecule type" value="Genomic_DNA"/>
</dbReference>
<keyword evidence="4" id="KW-1185">Reference proteome</keyword>
<feature type="region of interest" description="Disordered" evidence="1">
    <location>
        <begin position="53"/>
        <end position="72"/>
    </location>
</feature>
<name>A0A420YGR0_9PEZI</name>
<protein>
    <recommendedName>
        <fullName evidence="2">DUF7923 domain-containing protein</fullName>
    </recommendedName>
</protein>
<evidence type="ECO:0000313" key="4">
    <source>
        <dbReference type="Proteomes" id="UP000275385"/>
    </source>
</evidence>
<organism evidence="3 4">
    <name type="scientific">Coniochaeta pulveracea</name>
    <dbReference type="NCBI Taxonomy" id="177199"/>
    <lineage>
        <taxon>Eukaryota</taxon>
        <taxon>Fungi</taxon>
        <taxon>Dikarya</taxon>
        <taxon>Ascomycota</taxon>
        <taxon>Pezizomycotina</taxon>
        <taxon>Sordariomycetes</taxon>
        <taxon>Sordariomycetidae</taxon>
        <taxon>Coniochaetales</taxon>
        <taxon>Coniochaetaceae</taxon>
        <taxon>Coniochaeta</taxon>
    </lineage>
</organism>
<dbReference type="AlphaFoldDB" id="A0A420YGR0"/>
<comment type="caution">
    <text evidence="3">The sequence shown here is derived from an EMBL/GenBank/DDBJ whole genome shotgun (WGS) entry which is preliminary data.</text>
</comment>
<evidence type="ECO:0000313" key="3">
    <source>
        <dbReference type="EMBL" id="RKU47058.1"/>
    </source>
</evidence>